<comment type="cofactor">
    <cofactor evidence="1">
        <name>FMN</name>
        <dbReference type="ChEBI" id="CHEBI:58210"/>
    </cofactor>
</comment>
<reference evidence="5 6" key="1">
    <citation type="journal article" date="2010" name="Stand. Genomic Sci.">
        <title>Complete genome sequence of Archaeoglobus profundus type strain (AV18).</title>
        <authorList>
            <person name="von Jan M."/>
            <person name="Lapidus A."/>
            <person name="Del Rio T.G."/>
            <person name="Copeland A."/>
            <person name="Tice H."/>
            <person name="Cheng J.F."/>
            <person name="Lucas S."/>
            <person name="Chen F."/>
            <person name="Nolan M."/>
            <person name="Goodwin L."/>
            <person name="Han C."/>
            <person name="Pitluck S."/>
            <person name="Liolios K."/>
            <person name="Ivanova N."/>
            <person name="Mavromatis K."/>
            <person name="Ovchinnikova G."/>
            <person name="Chertkov O."/>
            <person name="Pati A."/>
            <person name="Chen A."/>
            <person name="Palaniappan K."/>
            <person name="Land M."/>
            <person name="Hauser L."/>
            <person name="Chang Y.J."/>
            <person name="Jeffries C.D."/>
            <person name="Saunders E."/>
            <person name="Brettin T."/>
            <person name="Detter J.C."/>
            <person name="Chain P."/>
            <person name="Eichinger K."/>
            <person name="Huber H."/>
            <person name="Spring S."/>
            <person name="Rohde M."/>
            <person name="Goker M."/>
            <person name="Wirth R."/>
            <person name="Woyke T."/>
            <person name="Bristow J."/>
            <person name="Eisen J.A."/>
            <person name="Markowitz V."/>
            <person name="Hugenholtz P."/>
            <person name="Kyrpides N.C."/>
            <person name="Klenk H.P."/>
        </authorList>
    </citation>
    <scope>NUCLEOTIDE SEQUENCE [LARGE SCALE GENOMIC DNA]</scope>
    <source>
        <strain evidence="6">DSM 5631 / JCM 9629 / NBRC 100127 / Av18</strain>
    </source>
</reference>
<dbReference type="GeneID" id="8738915"/>
<evidence type="ECO:0000259" key="4">
    <source>
        <dbReference type="SMART" id="SM00903"/>
    </source>
</evidence>
<dbReference type="Pfam" id="PF01613">
    <property type="entry name" value="Flavin_Reduct"/>
    <property type="match status" value="1"/>
</dbReference>
<dbReference type="PANTHER" id="PTHR43567">
    <property type="entry name" value="FLAVOREDOXIN-RELATED-RELATED"/>
    <property type="match status" value="1"/>
</dbReference>
<dbReference type="Gene3D" id="2.30.110.10">
    <property type="entry name" value="Electron Transport, Fmn-binding Protein, Chain A"/>
    <property type="match status" value="1"/>
</dbReference>
<comment type="similarity">
    <text evidence="3">Belongs to the flavoredoxin family.</text>
</comment>
<protein>
    <submittedName>
        <fullName evidence="5">Flavin reductase domain protein FMN-binding protein</fullName>
    </submittedName>
</protein>
<dbReference type="RefSeq" id="WP_012939670.1">
    <property type="nucleotide sequence ID" value="NC_013741.1"/>
</dbReference>
<dbReference type="PANTHER" id="PTHR43567:SF1">
    <property type="entry name" value="FLAVOREDOXIN"/>
    <property type="match status" value="1"/>
</dbReference>
<organism evidence="5 6">
    <name type="scientific">Archaeoglobus profundus (strain DSM 5631 / JCM 9629 / NBRC 100127 / Av18)</name>
    <dbReference type="NCBI Taxonomy" id="572546"/>
    <lineage>
        <taxon>Archaea</taxon>
        <taxon>Methanobacteriati</taxon>
        <taxon>Methanobacteriota</taxon>
        <taxon>Archaeoglobi</taxon>
        <taxon>Archaeoglobales</taxon>
        <taxon>Archaeoglobaceae</taxon>
        <taxon>Archaeoglobus</taxon>
    </lineage>
</organism>
<sequence length="173" mass="19220">MHALEYLYPMRTFLITSGTMEKPNVMTADWVTPLSLNPPLVGAAIAHKRYTKKLIDEYGEFVVSVPTIELLKDVWIAGTVSGANVNKAEKLSLTFVPSKKVKAPSIKECQANLECKVVNAVETGDHVLYVGEIVEVTHEDAFKDKPDVKNYKFILHVGFGNMFTTNSSEIFKA</sequence>
<dbReference type="eggNOG" id="arCOG02017">
    <property type="taxonomic scope" value="Archaea"/>
</dbReference>
<dbReference type="Proteomes" id="UP000001901">
    <property type="component" value="Chromosome"/>
</dbReference>
<dbReference type="SUPFAM" id="SSF50475">
    <property type="entry name" value="FMN-binding split barrel"/>
    <property type="match status" value="1"/>
</dbReference>
<dbReference type="InterPro" id="IPR002563">
    <property type="entry name" value="Flavin_Rdtase-like_dom"/>
</dbReference>
<evidence type="ECO:0000313" key="6">
    <source>
        <dbReference type="Proteomes" id="UP000001901"/>
    </source>
</evidence>
<dbReference type="PaxDb" id="572546-Arcpr_0264"/>
<keyword evidence="2" id="KW-0285">Flavoprotein</keyword>
<feature type="domain" description="Flavin reductase like" evidence="4">
    <location>
        <begin position="7"/>
        <end position="144"/>
    </location>
</feature>
<dbReference type="OrthoDB" id="8522at2157"/>
<accession>D2RGA9</accession>
<dbReference type="InterPro" id="IPR052174">
    <property type="entry name" value="Flavoredoxin"/>
</dbReference>
<gene>
    <name evidence="5" type="ordered locus">Arcpr_0264</name>
</gene>
<keyword evidence="6" id="KW-1185">Reference proteome</keyword>
<dbReference type="InterPro" id="IPR012349">
    <property type="entry name" value="Split_barrel_FMN-bd"/>
</dbReference>
<evidence type="ECO:0000256" key="2">
    <source>
        <dbReference type="ARBA" id="ARBA00022630"/>
    </source>
</evidence>
<dbReference type="STRING" id="572546.Arcpr_0264"/>
<dbReference type="KEGG" id="apo:Arcpr_0264"/>
<proteinExistence type="inferred from homology"/>
<evidence type="ECO:0000256" key="3">
    <source>
        <dbReference type="ARBA" id="ARBA00038054"/>
    </source>
</evidence>
<dbReference type="GO" id="GO:0010181">
    <property type="term" value="F:FMN binding"/>
    <property type="evidence" value="ECO:0007669"/>
    <property type="project" value="InterPro"/>
</dbReference>
<dbReference type="EMBL" id="CP001857">
    <property type="protein sequence ID" value="ADB57334.1"/>
    <property type="molecule type" value="Genomic_DNA"/>
</dbReference>
<evidence type="ECO:0000313" key="5">
    <source>
        <dbReference type="EMBL" id="ADB57334.1"/>
    </source>
</evidence>
<name>D2RGA9_ARCPA</name>
<dbReference type="AlphaFoldDB" id="D2RGA9"/>
<dbReference type="SMART" id="SM00903">
    <property type="entry name" value="Flavin_Reduct"/>
    <property type="match status" value="1"/>
</dbReference>
<dbReference type="HOGENOM" id="CLU_059021_5_3_2"/>
<evidence type="ECO:0000256" key="1">
    <source>
        <dbReference type="ARBA" id="ARBA00001917"/>
    </source>
</evidence>